<name>A0A2P6QE50_ROSCH</name>
<keyword evidence="3" id="KW-1185">Reference proteome</keyword>
<feature type="transmembrane region" description="Helical" evidence="1">
    <location>
        <begin position="196"/>
        <end position="219"/>
    </location>
</feature>
<evidence type="ECO:0000256" key="1">
    <source>
        <dbReference type="SAM" id="Phobius"/>
    </source>
</evidence>
<sequence>MPCRCVAGAAGRASGLSVVWLSWSHRCYGQVPCTGMLRLSPLKAVWAVLMAGSSGASLNWGPRFAVWRWGCDWVGLDIRCSGVTWWNLRDQQEDGAIHQGRWWLTVSSLWRLCSGVFGRWRWMETLWVRDLKLGDGVELMFGVFGWVIIGGWVGIKLLCRRGRWSYFVNPKCCCSGMTVAIGQMEAAVLERIVVRVLWLSLISPYSIELGFWSLSMVVVSCHSQEFNLPFCGQSNEEKLLHVVWRFWVMVLKGVFFLLRSAVRMYFVSWVSMDEVLLIWRYVRGLHVLFSVFSCCQCGSQGSKKR</sequence>
<evidence type="ECO:0000313" key="2">
    <source>
        <dbReference type="EMBL" id="PRQ32463.1"/>
    </source>
</evidence>
<keyword evidence="1" id="KW-0812">Transmembrane</keyword>
<feature type="transmembrane region" description="Helical" evidence="1">
    <location>
        <begin position="239"/>
        <end position="258"/>
    </location>
</feature>
<dbReference type="Proteomes" id="UP000238479">
    <property type="component" value="Chromosome 5"/>
</dbReference>
<gene>
    <name evidence="2" type="ORF">RchiOBHm_Chr5g0046641</name>
</gene>
<keyword evidence="1" id="KW-1133">Transmembrane helix</keyword>
<feature type="transmembrane region" description="Helical" evidence="1">
    <location>
        <begin position="140"/>
        <end position="159"/>
    </location>
</feature>
<dbReference type="EMBL" id="PDCK01000043">
    <property type="protein sequence ID" value="PRQ32463.1"/>
    <property type="molecule type" value="Genomic_DNA"/>
</dbReference>
<reference evidence="2 3" key="1">
    <citation type="journal article" date="2018" name="Nat. Genet.">
        <title>The Rosa genome provides new insights in the design of modern roses.</title>
        <authorList>
            <person name="Bendahmane M."/>
        </authorList>
    </citation>
    <scope>NUCLEOTIDE SEQUENCE [LARGE SCALE GENOMIC DNA]</scope>
    <source>
        <strain evidence="3">cv. Old Blush</strain>
    </source>
</reference>
<dbReference type="Gramene" id="PRQ32463">
    <property type="protein sequence ID" value="PRQ32463"/>
    <property type="gene ID" value="RchiOBHm_Chr5g0046641"/>
</dbReference>
<dbReference type="AlphaFoldDB" id="A0A2P6QE50"/>
<organism evidence="2 3">
    <name type="scientific">Rosa chinensis</name>
    <name type="common">China rose</name>
    <dbReference type="NCBI Taxonomy" id="74649"/>
    <lineage>
        <taxon>Eukaryota</taxon>
        <taxon>Viridiplantae</taxon>
        <taxon>Streptophyta</taxon>
        <taxon>Embryophyta</taxon>
        <taxon>Tracheophyta</taxon>
        <taxon>Spermatophyta</taxon>
        <taxon>Magnoliopsida</taxon>
        <taxon>eudicotyledons</taxon>
        <taxon>Gunneridae</taxon>
        <taxon>Pentapetalae</taxon>
        <taxon>rosids</taxon>
        <taxon>fabids</taxon>
        <taxon>Rosales</taxon>
        <taxon>Rosaceae</taxon>
        <taxon>Rosoideae</taxon>
        <taxon>Rosoideae incertae sedis</taxon>
        <taxon>Rosa</taxon>
    </lineage>
</organism>
<evidence type="ECO:0000313" key="3">
    <source>
        <dbReference type="Proteomes" id="UP000238479"/>
    </source>
</evidence>
<evidence type="ECO:0008006" key="4">
    <source>
        <dbReference type="Google" id="ProtNLM"/>
    </source>
</evidence>
<comment type="caution">
    <text evidence="2">The sequence shown here is derived from an EMBL/GenBank/DDBJ whole genome shotgun (WGS) entry which is preliminary data.</text>
</comment>
<proteinExistence type="predicted"/>
<accession>A0A2P6QE50</accession>
<protein>
    <recommendedName>
        <fullName evidence="4">Transmembrane protein</fullName>
    </recommendedName>
</protein>
<keyword evidence="1" id="KW-0472">Membrane</keyword>